<gene>
    <name evidence="13" type="ORF">LTR05_006375</name>
</gene>
<sequence>MPNTSASPFVDALTNSTIATTSTNGVSLFSAVLTLLGLFDPQISFKWEKAVLYTPVPRPASLLSDFDTITSATRFPFLNNTFADVLEGQLICLAIVAAFILVFLIREWVINQQPLLNMPDDEQGDNPAPAQAEDEPRQPARRRRRGIRQLGNNNNLQLDNRPLPAPRARPLPAPRRRATENNILVPETADGFPRPLAPQRAQSLVPALQELEFNARQLGAIGSEPAPQRPAGHETQNEPLESPPLHRGVFDDMGHIRRSIEEGGIFSPSADTTSSETPEVSLPTQATPLPGDVLATSTSPTFAATVPPFGEQRLAQNEFTFRSPNQPSGTDMNVEDAENAVRVENDDDWVSDLGSDVVENKQTATHRIQGTPQPGESHPTATHDQTDDRSDTTDQNEDVQPEAGPVNAPPNEPNTLFNRLSRWLWHTEDYQPENQLEPNVPETEIVADVNAQAPFVPVHNQPAERADAAAHNGPVPQVPAPDAARNNAPHEHDVVDEAEDMEGIMELIGMEGPIAGMIQNIIFSVFLITLTLSASVWCPYIWGKIALLFIAHPFSVLVKAPLFLLSRTADFIVDIGLFTTSLFGLLLTHIAKVIRLATYPLLPSISRFFDARLLEKISTQLSSSSGTRLEKSISKALLGFRPDLPTFSVQSHHVQRVLGRYLRSASVNLVYSIASWTTRVSQSASWQDLVTLPTTFGRFLASTPRTSRLTVVAFQQWLAQLQHDLQPLSFAKPEEIDYTLVQWTAWEKIVCIVMGYALFAYTGYLYLKIAHRVLNLKHQEKVPGILADTLRQAGGVMKVVVIIGIEMIVFPLYCGTMLDIALLPLFQGATLQSRLDFLLNTPFTALFIHWFLGTCYMFHFALFVSMCRKVMRRGVLYFIRDPDDPTFHPVRDVLERPVVTQLGKIAFSGFVYGSLLVICLGGVVSGLSRTGDILPLHWGSQDPIMIIPGDIIFYNFMLPFFLRKVDLTGKLSNIFEWWFRGCAAGLRLSDFLFGVDNDEEKSPGAFLWRRFLHVLLHERRTKHPMVRYIEELADHKDRLLWFKSDAATIDETTIRLVVGQVRSPKIFNLSSDKSQVLVQFSEEDDMADIMRKVEIWNNGNTGGIVISKVKDLSVETVVMPAARGTPVDPSAGTYVRAPAKDSVRIPKGTNIFVRVDENNNRIDGKDEPEIGRLHNKKDERFSKIFVPNHFRARITTFIGLIWTFIAVAGLIFTIGPLIFGRIIIRSVVGPSVVINDLYAVTVGIHVLVGFIFVSHQVITKWNQNLDRIGNLFKNTRQALPAIAVFLKRTLGQLYLAITVGIVLPMALSLLAELYINIPIYSYLVSEDKTGPANPLISSTQGQASPIIHILQTWIMGLLYLRVILRVMTTTPNTTTRPAIAIRNITRDGFTRPDVKLASRALVLPFLSVCIILLTLPLVLARIVLLCSSNLANEELHARAYRYSYPAVLALAIAAYMLHRLRARVNRWRTKIRDEVYLIGERLHNFPAQDEALRKRGQVKNKGKGKEREKMVREDQVRAQGSGMADEIRGGDGVDVGGRDGGSETASLGQAESAGAENLETDNEKREHDSDFTQDAENLEVTEDALKIGLET</sequence>
<comment type="caution">
    <text evidence="13">The sequence shown here is derived from an EMBL/GenBank/DDBJ whole genome shotgun (WGS) entry which is preliminary data.</text>
</comment>
<evidence type="ECO:0000256" key="2">
    <source>
        <dbReference type="ARBA" id="ARBA00004141"/>
    </source>
</evidence>
<evidence type="ECO:0000256" key="6">
    <source>
        <dbReference type="ARBA" id="ARBA00022692"/>
    </source>
</evidence>
<comment type="catalytic activity">
    <reaction evidence="1">
        <text>S-ubiquitinyl-[E2 ubiquitin-conjugating enzyme]-L-cysteine + [acceptor protein]-L-lysine = [E2 ubiquitin-conjugating enzyme]-L-cysteine + N(6)-ubiquitinyl-[acceptor protein]-L-lysine.</text>
        <dbReference type="EC" id="2.3.2.27"/>
    </reaction>
</comment>
<feature type="region of interest" description="Disordered" evidence="10">
    <location>
        <begin position="1491"/>
        <end position="1591"/>
    </location>
</feature>
<protein>
    <recommendedName>
        <fullName evidence="4">RING-type E3 ubiquitin transferase</fullName>
        <ecNumber evidence="4">2.3.2.27</ecNumber>
    </recommendedName>
</protein>
<keyword evidence="9 11" id="KW-0472">Membrane</keyword>
<feature type="compositionally biased region" description="Basic and acidic residues" evidence="10">
    <location>
        <begin position="1503"/>
        <end position="1516"/>
    </location>
</feature>
<feature type="domain" description="E3 ubiquitin-protein ligase MARCHF6-like C-terminal" evidence="12">
    <location>
        <begin position="1277"/>
        <end position="1472"/>
    </location>
</feature>
<dbReference type="PANTHER" id="PTHR13145">
    <property type="entry name" value="SSM4 PROTEIN"/>
    <property type="match status" value="1"/>
</dbReference>
<feature type="transmembrane region" description="Helical" evidence="11">
    <location>
        <begin position="1442"/>
        <end position="1460"/>
    </location>
</feature>
<feature type="transmembrane region" description="Helical" evidence="11">
    <location>
        <begin position="571"/>
        <end position="591"/>
    </location>
</feature>
<dbReference type="GO" id="GO:0061630">
    <property type="term" value="F:ubiquitin protein ligase activity"/>
    <property type="evidence" value="ECO:0007669"/>
    <property type="project" value="UniProtKB-EC"/>
</dbReference>
<feature type="region of interest" description="Disordered" evidence="10">
    <location>
        <begin position="265"/>
        <end position="290"/>
    </location>
</feature>
<keyword evidence="8 11" id="KW-1133">Transmembrane helix</keyword>
<evidence type="ECO:0000256" key="1">
    <source>
        <dbReference type="ARBA" id="ARBA00000900"/>
    </source>
</evidence>
<feature type="compositionally biased region" description="Basic and acidic residues" evidence="10">
    <location>
        <begin position="1525"/>
        <end position="1541"/>
    </location>
</feature>
<reference evidence="13 14" key="1">
    <citation type="submission" date="2023-08" db="EMBL/GenBank/DDBJ databases">
        <title>Black Yeasts Isolated from many extreme environments.</title>
        <authorList>
            <person name="Coleine C."/>
            <person name="Stajich J.E."/>
            <person name="Selbmann L."/>
        </authorList>
    </citation>
    <scope>NUCLEOTIDE SEQUENCE [LARGE SCALE GENOMIC DNA]</scope>
    <source>
        <strain evidence="13 14">CCFEE 5910</strain>
    </source>
</reference>
<keyword evidence="14" id="KW-1185">Reference proteome</keyword>
<feature type="transmembrane region" description="Helical" evidence="11">
    <location>
        <begin position="843"/>
        <end position="864"/>
    </location>
</feature>
<name>A0AAN7Y9T2_9EURO</name>
<dbReference type="Pfam" id="PF23113">
    <property type="entry name" value="MARCHF6_C"/>
    <property type="match status" value="1"/>
</dbReference>
<feature type="transmembrane region" description="Helical" evidence="11">
    <location>
        <begin position="88"/>
        <end position="109"/>
    </location>
</feature>
<dbReference type="InterPro" id="IPR056521">
    <property type="entry name" value="MARCHF6-like_C"/>
</dbReference>
<evidence type="ECO:0000256" key="9">
    <source>
        <dbReference type="ARBA" id="ARBA00023136"/>
    </source>
</evidence>
<keyword evidence="7" id="KW-0833">Ubl conjugation pathway</keyword>
<feature type="transmembrane region" description="Helical" evidence="11">
    <location>
        <begin position="1293"/>
        <end position="1315"/>
    </location>
</feature>
<feature type="region of interest" description="Disordered" evidence="10">
    <location>
        <begin position="119"/>
        <end position="180"/>
    </location>
</feature>
<feature type="compositionally biased region" description="Acidic residues" evidence="10">
    <location>
        <begin position="1571"/>
        <end position="1582"/>
    </location>
</feature>
<feature type="region of interest" description="Disordered" evidence="10">
    <location>
        <begin position="366"/>
        <end position="415"/>
    </location>
</feature>
<proteinExistence type="predicted"/>
<keyword evidence="5" id="KW-0808">Transferase</keyword>
<feature type="transmembrane region" description="Helical" evidence="11">
    <location>
        <begin position="1346"/>
        <end position="1364"/>
    </location>
</feature>
<comment type="subcellular location">
    <subcellularLocation>
        <location evidence="2">Membrane</location>
        <topology evidence="2">Multi-pass membrane protein</topology>
    </subcellularLocation>
</comment>
<feature type="transmembrane region" description="Helical" evidence="11">
    <location>
        <begin position="1238"/>
        <end position="1258"/>
    </location>
</feature>
<dbReference type="EMBL" id="JAVRRJ010000006">
    <property type="protein sequence ID" value="KAK5083868.1"/>
    <property type="molecule type" value="Genomic_DNA"/>
</dbReference>
<evidence type="ECO:0000256" key="3">
    <source>
        <dbReference type="ARBA" id="ARBA00004906"/>
    </source>
</evidence>
<evidence type="ECO:0000313" key="14">
    <source>
        <dbReference type="Proteomes" id="UP001309876"/>
    </source>
</evidence>
<feature type="compositionally biased region" description="Basic and acidic residues" evidence="10">
    <location>
        <begin position="1561"/>
        <end position="1570"/>
    </location>
</feature>
<evidence type="ECO:0000256" key="4">
    <source>
        <dbReference type="ARBA" id="ARBA00012483"/>
    </source>
</evidence>
<accession>A0AAN7Y9T2</accession>
<evidence type="ECO:0000256" key="5">
    <source>
        <dbReference type="ARBA" id="ARBA00022679"/>
    </source>
</evidence>
<feature type="transmembrane region" description="Helical" evidence="11">
    <location>
        <begin position="799"/>
        <end position="823"/>
    </location>
</feature>
<evidence type="ECO:0000256" key="7">
    <source>
        <dbReference type="ARBA" id="ARBA00022786"/>
    </source>
</evidence>
<evidence type="ECO:0000259" key="12">
    <source>
        <dbReference type="Pfam" id="PF23113"/>
    </source>
</evidence>
<evidence type="ECO:0000256" key="10">
    <source>
        <dbReference type="SAM" id="MobiDB-lite"/>
    </source>
</evidence>
<evidence type="ECO:0000313" key="13">
    <source>
        <dbReference type="EMBL" id="KAK5083868.1"/>
    </source>
</evidence>
<feature type="transmembrane region" description="Helical" evidence="11">
    <location>
        <begin position="540"/>
        <end position="564"/>
    </location>
</feature>
<feature type="transmembrane region" description="Helical" evidence="11">
    <location>
        <begin position="905"/>
        <end position="924"/>
    </location>
</feature>
<comment type="pathway">
    <text evidence="3">Protein modification; protein ubiquitination.</text>
</comment>
<feature type="region of interest" description="Disordered" evidence="10">
    <location>
        <begin position="222"/>
        <end position="245"/>
    </location>
</feature>
<feature type="transmembrane region" description="Helical" evidence="11">
    <location>
        <begin position="944"/>
        <end position="962"/>
    </location>
</feature>
<feature type="compositionally biased region" description="Pro residues" evidence="10">
    <location>
        <begin position="163"/>
        <end position="173"/>
    </location>
</feature>
<feature type="transmembrane region" description="Helical" evidence="11">
    <location>
        <begin position="1401"/>
        <end position="1422"/>
    </location>
</feature>
<dbReference type="GO" id="GO:0005789">
    <property type="term" value="C:endoplasmic reticulum membrane"/>
    <property type="evidence" value="ECO:0007669"/>
    <property type="project" value="TreeGrafter"/>
</dbReference>
<dbReference type="GO" id="GO:0036503">
    <property type="term" value="P:ERAD pathway"/>
    <property type="evidence" value="ECO:0007669"/>
    <property type="project" value="TreeGrafter"/>
</dbReference>
<feature type="transmembrane region" description="Helical" evidence="11">
    <location>
        <begin position="514"/>
        <end position="534"/>
    </location>
</feature>
<feature type="compositionally biased region" description="Polar residues" evidence="10">
    <location>
        <begin position="269"/>
        <end position="287"/>
    </location>
</feature>
<evidence type="ECO:0000256" key="8">
    <source>
        <dbReference type="ARBA" id="ARBA00022989"/>
    </source>
</evidence>
<dbReference type="EC" id="2.3.2.27" evidence="4"/>
<evidence type="ECO:0000256" key="11">
    <source>
        <dbReference type="SAM" id="Phobius"/>
    </source>
</evidence>
<feature type="transmembrane region" description="Helical" evidence="11">
    <location>
        <begin position="1197"/>
        <end position="1218"/>
    </location>
</feature>
<dbReference type="Proteomes" id="UP001309876">
    <property type="component" value="Unassembled WGS sequence"/>
</dbReference>
<organism evidence="13 14">
    <name type="scientific">Lithohypha guttulata</name>
    <dbReference type="NCBI Taxonomy" id="1690604"/>
    <lineage>
        <taxon>Eukaryota</taxon>
        <taxon>Fungi</taxon>
        <taxon>Dikarya</taxon>
        <taxon>Ascomycota</taxon>
        <taxon>Pezizomycotina</taxon>
        <taxon>Eurotiomycetes</taxon>
        <taxon>Chaetothyriomycetidae</taxon>
        <taxon>Chaetothyriales</taxon>
        <taxon>Trichomeriaceae</taxon>
        <taxon>Lithohypha</taxon>
    </lineage>
</organism>
<dbReference type="PANTHER" id="PTHR13145:SF0">
    <property type="entry name" value="E3 UBIQUITIN-PROTEIN LIGASE MARCHF6"/>
    <property type="match status" value="1"/>
</dbReference>
<keyword evidence="6 11" id="KW-0812">Transmembrane</keyword>
<feature type="compositionally biased region" description="Low complexity" evidence="10">
    <location>
        <begin position="148"/>
        <end position="162"/>
    </location>
</feature>